<dbReference type="AlphaFoldDB" id="A0A6B3KL51"/>
<gene>
    <name evidence="1" type="ORF">G3W62_16325</name>
</gene>
<accession>A0A6B3KL51</accession>
<proteinExistence type="predicted"/>
<dbReference type="EMBL" id="JAAGYV010000135">
    <property type="protein sequence ID" value="NEK74317.1"/>
    <property type="molecule type" value="Genomic_DNA"/>
</dbReference>
<protein>
    <submittedName>
        <fullName evidence="1">Uncharacterized protein</fullName>
    </submittedName>
</protein>
<evidence type="ECO:0000313" key="1">
    <source>
        <dbReference type="EMBL" id="NEK74317.1"/>
    </source>
</evidence>
<sequence>MSIALSLSSVVGRRPPSAPDLAKDMALRLSPVFKFLPLLTPLRQDPSEREAAENFYGIEKNRRRGLLMSQDAIQLFQRFGKHDV</sequence>
<organism evidence="1">
    <name type="scientific">Xanthomonas euvesicatoria</name>
    <dbReference type="NCBI Taxonomy" id="456327"/>
    <lineage>
        <taxon>Bacteria</taxon>
        <taxon>Pseudomonadati</taxon>
        <taxon>Pseudomonadota</taxon>
        <taxon>Gammaproteobacteria</taxon>
        <taxon>Lysobacterales</taxon>
        <taxon>Lysobacteraceae</taxon>
        <taxon>Xanthomonas</taxon>
    </lineage>
</organism>
<dbReference type="RefSeq" id="WP_193752725.1">
    <property type="nucleotide sequence ID" value="NZ_JAQRDU010000040.1"/>
</dbReference>
<reference evidence="1" key="1">
    <citation type="submission" date="2019-11" db="EMBL/GenBank/DDBJ databases">
        <title>Genome-resolved metagenomics to study the prevalence of co-infection and intraspecific heterogeneity among plant pathogen metapopulations.</title>
        <authorList>
            <person name="Newberry E."/>
            <person name="Bhandari R."/>
            <person name="Kemble J."/>
            <person name="Sikora E."/>
            <person name="Potnis N."/>
        </authorList>
    </citation>
    <scope>NUCLEOTIDE SEQUENCE</scope>
    <source>
        <strain evidence="1">Xe_Pep_Tuscaloosa_18b</strain>
    </source>
</reference>
<name>A0A6B3KL51_XANEU</name>
<comment type="caution">
    <text evidence="1">The sequence shown here is derived from an EMBL/GenBank/DDBJ whole genome shotgun (WGS) entry which is preliminary data.</text>
</comment>